<gene>
    <name evidence="7" type="ORF">WN944_011257</name>
</gene>
<dbReference type="GO" id="GO:0006313">
    <property type="term" value="P:DNA transposition"/>
    <property type="evidence" value="ECO:0007669"/>
    <property type="project" value="InterPro"/>
</dbReference>
<reference evidence="7 8" key="1">
    <citation type="submission" date="2024-05" db="EMBL/GenBank/DDBJ databases">
        <title>Haplotype-resolved chromosome-level genome assembly of Huyou (Citrus changshanensis).</title>
        <authorList>
            <person name="Miao C."/>
            <person name="Chen W."/>
            <person name="Wu Y."/>
            <person name="Wang L."/>
            <person name="Zhao S."/>
            <person name="Grierson D."/>
            <person name="Xu C."/>
            <person name="Chen K."/>
        </authorList>
    </citation>
    <scope>NUCLEOTIDE SEQUENCE [LARGE SCALE GENOMIC DNA]</scope>
    <source>
        <strain evidence="7">01-14</strain>
        <tissue evidence="7">Leaf</tissue>
    </source>
</reference>
<dbReference type="PROSITE" id="PS01007">
    <property type="entry name" value="TRANSPOSASE_MUTATOR"/>
    <property type="match status" value="1"/>
</dbReference>
<evidence type="ECO:0000259" key="6">
    <source>
        <dbReference type="Pfam" id="PF10551"/>
    </source>
</evidence>
<evidence type="ECO:0000313" key="7">
    <source>
        <dbReference type="EMBL" id="KAK9222818.1"/>
    </source>
</evidence>
<keyword evidence="1" id="KW-0815">Transposition</keyword>
<feature type="domain" description="Transposase MuDR plant" evidence="5">
    <location>
        <begin position="235"/>
        <end position="299"/>
    </location>
</feature>
<evidence type="ECO:0008006" key="9">
    <source>
        <dbReference type="Google" id="ProtNLM"/>
    </source>
</evidence>
<comment type="caution">
    <text evidence="7">The sequence shown here is derived from an EMBL/GenBank/DDBJ whole genome shotgun (WGS) entry which is preliminary data.</text>
</comment>
<accession>A0AAP0MT33</accession>
<protein>
    <recommendedName>
        <fullName evidence="9">Transposase</fullName>
    </recommendedName>
</protein>
<dbReference type="InterPro" id="IPR001207">
    <property type="entry name" value="Transposase_mutator"/>
</dbReference>
<dbReference type="Proteomes" id="UP001428341">
    <property type="component" value="Unassembled WGS sequence"/>
</dbReference>
<dbReference type="Pfam" id="PF10551">
    <property type="entry name" value="MULE"/>
    <property type="match status" value="1"/>
</dbReference>
<sequence length="877" mass="99793">MLPLQLHLLYKGERHRIGLIEPEEYTLQQMKNESLTITSEDGLTTPESVQLSVTNPRNKLSIIIDSEAILQAQFAAHDSMEVAVFEVIVLPTLRHDLPLCGVLQAMLHNYGVRLSAEQITWVNDDGNKPPPRTEGIELNENYGHESDDDDVVYSTDGSHIDDTDDNDANDDDENVDNSADIMDDARGSSSDDETAEIDPQLLADTSDSDYDLGTTQLKDYIEVHAYKPGHNGKHRLRLGDVFDDVEHFRYVLGEVMVDKGFEITKVYNEPRRFYGKCKISDCPWYVMGGKIRGKGGFAIKELQKKHECRQTGKSVAVNSKWRAEKIKSKVVVDPHVKISVLREFMHETYGVRIGDLKLYRARERARKDINGDHERGYEDLFQYAAVIHKYDPGAICKVLCDAVTRPEKVLFQRFFMAFPAQKHALSNSCRPYIGLDGCHLKSKYSGVLLAAVGMDANNGMVPLALAVCEIENIETWLWFLEILHSYFDNRLDHITFCTDRQKGLLGAIEITWPIAYHRPCARHIYANFCKEHPGVSLRNLFWRAVSSTNKYDYAIAMEKLKKEKLEAWQWLETELAGFTWSRHEYDKNCKVDRTTNNTSECFNSWILPHREKPCLTILEEIRCMFMTLFTERKKEAQPWTNIPPRVKKELDAAYEGGSKMNVKDKGYYPARRFIVDLMSRSCDCGYWDLAGIPLMFKPIPDKVTWDPCDRPKLFPLEITKKIGRPKKSRKRAATEPIKKNRSFYICCSFCGGMNHNVRKCALRSSIARELRAQKQGVSGPGESSNATSTSKRTKKVVVHKRALLLIEEEEVLVIEEDEGIEAEGAKGVIEQEQEAMDWVVGAQMGLLAFDLGLGVAGCWLKWLKPTTTLISIKVAVI</sequence>
<keyword evidence="8" id="KW-1185">Reference proteome</keyword>
<evidence type="ECO:0000256" key="2">
    <source>
        <dbReference type="ARBA" id="ARBA00023125"/>
    </source>
</evidence>
<feature type="domain" description="MULE transposase" evidence="6">
    <location>
        <begin position="433"/>
        <end position="527"/>
    </location>
</feature>
<keyword evidence="3" id="KW-0233">DNA recombination</keyword>
<dbReference type="PANTHER" id="PTHR31973:SF187">
    <property type="entry name" value="MUTATOR TRANSPOSASE MUDRA PROTEIN"/>
    <property type="match status" value="1"/>
</dbReference>
<organism evidence="7 8">
    <name type="scientific">Citrus x changshan-huyou</name>
    <dbReference type="NCBI Taxonomy" id="2935761"/>
    <lineage>
        <taxon>Eukaryota</taxon>
        <taxon>Viridiplantae</taxon>
        <taxon>Streptophyta</taxon>
        <taxon>Embryophyta</taxon>
        <taxon>Tracheophyta</taxon>
        <taxon>Spermatophyta</taxon>
        <taxon>Magnoliopsida</taxon>
        <taxon>eudicotyledons</taxon>
        <taxon>Gunneridae</taxon>
        <taxon>Pentapetalae</taxon>
        <taxon>rosids</taxon>
        <taxon>malvids</taxon>
        <taxon>Sapindales</taxon>
        <taxon>Rutaceae</taxon>
        <taxon>Aurantioideae</taxon>
        <taxon>Citrus</taxon>
    </lineage>
</organism>
<dbReference type="InterPro" id="IPR004332">
    <property type="entry name" value="Transposase_MuDR"/>
</dbReference>
<feature type="compositionally biased region" description="Polar residues" evidence="4">
    <location>
        <begin position="781"/>
        <end position="790"/>
    </location>
</feature>
<evidence type="ECO:0000256" key="1">
    <source>
        <dbReference type="ARBA" id="ARBA00022578"/>
    </source>
</evidence>
<evidence type="ECO:0000313" key="8">
    <source>
        <dbReference type="Proteomes" id="UP001428341"/>
    </source>
</evidence>
<dbReference type="GO" id="GO:0004803">
    <property type="term" value="F:transposase activity"/>
    <property type="evidence" value="ECO:0007669"/>
    <property type="project" value="InterPro"/>
</dbReference>
<evidence type="ECO:0000259" key="5">
    <source>
        <dbReference type="Pfam" id="PF03108"/>
    </source>
</evidence>
<feature type="compositionally biased region" description="Acidic residues" evidence="4">
    <location>
        <begin position="162"/>
        <end position="175"/>
    </location>
</feature>
<keyword evidence="2" id="KW-0238">DNA-binding</keyword>
<dbReference type="InterPro" id="IPR018289">
    <property type="entry name" value="MULE_transposase_dom"/>
</dbReference>
<dbReference type="AlphaFoldDB" id="A0AAP0MT33"/>
<dbReference type="GO" id="GO:0003677">
    <property type="term" value="F:DNA binding"/>
    <property type="evidence" value="ECO:0007669"/>
    <property type="project" value="UniProtKB-KW"/>
</dbReference>
<feature type="region of interest" description="Disordered" evidence="4">
    <location>
        <begin position="122"/>
        <end position="197"/>
    </location>
</feature>
<evidence type="ECO:0000256" key="4">
    <source>
        <dbReference type="SAM" id="MobiDB-lite"/>
    </source>
</evidence>
<dbReference type="Pfam" id="PF03108">
    <property type="entry name" value="DBD_Tnp_Mut"/>
    <property type="match status" value="1"/>
</dbReference>
<name>A0AAP0MT33_9ROSI</name>
<dbReference type="PANTHER" id="PTHR31973">
    <property type="entry name" value="POLYPROTEIN, PUTATIVE-RELATED"/>
    <property type="match status" value="1"/>
</dbReference>
<proteinExistence type="predicted"/>
<evidence type="ECO:0000256" key="3">
    <source>
        <dbReference type="ARBA" id="ARBA00023172"/>
    </source>
</evidence>
<feature type="region of interest" description="Disordered" evidence="4">
    <location>
        <begin position="772"/>
        <end position="791"/>
    </location>
</feature>
<dbReference type="EMBL" id="JBCGBO010000002">
    <property type="protein sequence ID" value="KAK9222818.1"/>
    <property type="molecule type" value="Genomic_DNA"/>
</dbReference>